<sequence length="302" mass="35164">MIIKPIIIEKDMKESMSDYRARSSSESSRSQVNLTPNKVTTSIKIYPSEAISPRTSMDEPTRERHTSTSNIRLSANDQPVLKNNISIPFEISINKEDMVFKMANTDKNLEHKEIYRAIDHKIGKERAKGTDNELESEPVTWKSHNRFETNHVDSKRGTVRSWRKGVYGSTEELDRIDRDLSETKSRRKSCFDEEKPVRLRNHEIYSRNKGVSSWSTTPEYISKRSQSTLTATEIVSRRNISNDSYLGYSSWSRSSVEVDDSFNSRRKYTSERMTRTDSAGWRQTQNPRQKGMVEERIRQLEH</sequence>
<feature type="compositionally biased region" description="Basic and acidic residues" evidence="1">
    <location>
        <begin position="56"/>
        <end position="66"/>
    </location>
</feature>
<dbReference type="EMBL" id="CATNWA010017837">
    <property type="protein sequence ID" value="CAI9603411.1"/>
    <property type="molecule type" value="Genomic_DNA"/>
</dbReference>
<accession>A0ABN9G3V2</accession>
<feature type="region of interest" description="Disordered" evidence="1">
    <location>
        <begin position="49"/>
        <end position="68"/>
    </location>
</feature>
<reference evidence="2" key="1">
    <citation type="submission" date="2023-05" db="EMBL/GenBank/DDBJ databases">
        <authorList>
            <person name="Stuckert A."/>
        </authorList>
    </citation>
    <scope>NUCLEOTIDE SEQUENCE</scope>
</reference>
<gene>
    <name evidence="2" type="ORF">SPARVUS_LOCUS13303583</name>
</gene>
<dbReference type="Proteomes" id="UP001162483">
    <property type="component" value="Unassembled WGS sequence"/>
</dbReference>
<comment type="caution">
    <text evidence="2">The sequence shown here is derived from an EMBL/GenBank/DDBJ whole genome shotgun (WGS) entry which is preliminary data.</text>
</comment>
<feature type="compositionally biased region" description="Basic and acidic residues" evidence="1">
    <location>
        <begin position="291"/>
        <end position="302"/>
    </location>
</feature>
<feature type="region of interest" description="Disordered" evidence="1">
    <location>
        <begin position="15"/>
        <end position="36"/>
    </location>
</feature>
<protein>
    <submittedName>
        <fullName evidence="2">Uncharacterized protein</fullName>
    </submittedName>
</protein>
<name>A0ABN9G3V2_9NEOB</name>
<feature type="region of interest" description="Disordered" evidence="1">
    <location>
        <begin position="262"/>
        <end position="302"/>
    </location>
</feature>
<evidence type="ECO:0000256" key="1">
    <source>
        <dbReference type="SAM" id="MobiDB-lite"/>
    </source>
</evidence>
<evidence type="ECO:0000313" key="2">
    <source>
        <dbReference type="EMBL" id="CAI9603411.1"/>
    </source>
</evidence>
<keyword evidence="3" id="KW-1185">Reference proteome</keyword>
<proteinExistence type="predicted"/>
<organism evidence="2 3">
    <name type="scientific">Staurois parvus</name>
    <dbReference type="NCBI Taxonomy" id="386267"/>
    <lineage>
        <taxon>Eukaryota</taxon>
        <taxon>Metazoa</taxon>
        <taxon>Chordata</taxon>
        <taxon>Craniata</taxon>
        <taxon>Vertebrata</taxon>
        <taxon>Euteleostomi</taxon>
        <taxon>Amphibia</taxon>
        <taxon>Batrachia</taxon>
        <taxon>Anura</taxon>
        <taxon>Neobatrachia</taxon>
        <taxon>Ranoidea</taxon>
        <taxon>Ranidae</taxon>
        <taxon>Staurois</taxon>
    </lineage>
</organism>
<evidence type="ECO:0000313" key="3">
    <source>
        <dbReference type="Proteomes" id="UP001162483"/>
    </source>
</evidence>